<proteinExistence type="predicted"/>
<dbReference type="AlphaFoldDB" id="A0A165D1H1"/>
<evidence type="ECO:0000313" key="3">
    <source>
        <dbReference type="EMBL" id="KZT51861.1"/>
    </source>
</evidence>
<feature type="transmembrane region" description="Helical" evidence="2">
    <location>
        <begin position="205"/>
        <end position="228"/>
    </location>
</feature>
<dbReference type="OrthoDB" id="3359616at2759"/>
<dbReference type="PANTHER" id="PTHR16861">
    <property type="entry name" value="GLYCOPROTEIN 38"/>
    <property type="match status" value="1"/>
</dbReference>
<keyword evidence="4" id="KW-1185">Reference proteome</keyword>
<feature type="region of interest" description="Disordered" evidence="1">
    <location>
        <begin position="159"/>
        <end position="200"/>
    </location>
</feature>
<keyword evidence="2" id="KW-0812">Transmembrane</keyword>
<evidence type="ECO:0000256" key="2">
    <source>
        <dbReference type="SAM" id="Phobius"/>
    </source>
</evidence>
<evidence type="ECO:0008006" key="5">
    <source>
        <dbReference type="Google" id="ProtNLM"/>
    </source>
</evidence>
<dbReference type="PANTHER" id="PTHR16861:SF7">
    <property type="entry name" value="MEMBRANE ANCHOR OPY2 N-TERMINAL DOMAIN-CONTAINING PROTEIN"/>
    <property type="match status" value="1"/>
</dbReference>
<dbReference type="Proteomes" id="UP000076842">
    <property type="component" value="Unassembled WGS sequence"/>
</dbReference>
<feature type="region of interest" description="Disordered" evidence="1">
    <location>
        <begin position="336"/>
        <end position="395"/>
    </location>
</feature>
<keyword evidence="2" id="KW-1133">Transmembrane helix</keyword>
<organism evidence="3 4">
    <name type="scientific">Calocera cornea HHB12733</name>
    <dbReference type="NCBI Taxonomy" id="1353952"/>
    <lineage>
        <taxon>Eukaryota</taxon>
        <taxon>Fungi</taxon>
        <taxon>Dikarya</taxon>
        <taxon>Basidiomycota</taxon>
        <taxon>Agaricomycotina</taxon>
        <taxon>Dacrymycetes</taxon>
        <taxon>Dacrymycetales</taxon>
        <taxon>Dacrymycetaceae</taxon>
        <taxon>Calocera</taxon>
    </lineage>
</organism>
<accession>A0A165D1H1</accession>
<dbReference type="EMBL" id="KV424087">
    <property type="protein sequence ID" value="KZT51861.1"/>
    <property type="molecule type" value="Genomic_DNA"/>
</dbReference>
<evidence type="ECO:0000256" key="1">
    <source>
        <dbReference type="SAM" id="MobiDB-lite"/>
    </source>
</evidence>
<feature type="compositionally biased region" description="Low complexity" evidence="1">
    <location>
        <begin position="160"/>
        <end position="190"/>
    </location>
</feature>
<dbReference type="InParanoid" id="A0A165D1H1"/>
<dbReference type="STRING" id="1353952.A0A165D1H1"/>
<sequence length="395" mass="40443">MSDQTVNTTVPSTTSGITYSPTDAWIPVAANGSTNGQSEFLIGDALNGGSNAFITYTFSQPATGFQYWGFQRSDGGLFSICFDCPPTYTLGDRIDALNKSTNGNEPPRLLYSKYDLSYAIHNVTIANLFDSRATIDNSTTGAYGQMSLDRFVLITPATPPTTSSSQASSTAGPTSASSSSPSSSPSAAAAGGNGQSGSSGSNTGAIAGGVVGGVAALVIVALLLWFFFFRKRNQQVNTVDMNAEQGSGSYEPKDGSALEGNPIAPFILGTASAAPQTGYANHAYWPAASSSSGPSAIDPNESGGARPLPAAVAAAAAPRPKGARNMSDAPVVRASDLPVSPSVYPTTSEASGPTSGYATVTPRREQDAGFLAGEEPDTLPPDYDAATARRRAEGL</sequence>
<name>A0A165D1H1_9BASI</name>
<evidence type="ECO:0000313" key="4">
    <source>
        <dbReference type="Proteomes" id="UP000076842"/>
    </source>
</evidence>
<feature type="compositionally biased region" description="Polar residues" evidence="1">
    <location>
        <begin position="343"/>
        <end position="358"/>
    </location>
</feature>
<gene>
    <name evidence="3" type="ORF">CALCODRAFT_503006</name>
</gene>
<keyword evidence="2" id="KW-0472">Membrane</keyword>
<reference evidence="3 4" key="1">
    <citation type="journal article" date="2016" name="Mol. Biol. Evol.">
        <title>Comparative Genomics of Early-Diverging Mushroom-Forming Fungi Provides Insights into the Origins of Lignocellulose Decay Capabilities.</title>
        <authorList>
            <person name="Nagy L.G."/>
            <person name="Riley R."/>
            <person name="Tritt A."/>
            <person name="Adam C."/>
            <person name="Daum C."/>
            <person name="Floudas D."/>
            <person name="Sun H."/>
            <person name="Yadav J.S."/>
            <person name="Pangilinan J."/>
            <person name="Larsson K.H."/>
            <person name="Matsuura K."/>
            <person name="Barry K."/>
            <person name="Labutti K."/>
            <person name="Kuo R."/>
            <person name="Ohm R.A."/>
            <person name="Bhattacharya S.S."/>
            <person name="Shirouzu T."/>
            <person name="Yoshinaga Y."/>
            <person name="Martin F.M."/>
            <person name="Grigoriev I.V."/>
            <person name="Hibbett D.S."/>
        </authorList>
    </citation>
    <scope>NUCLEOTIDE SEQUENCE [LARGE SCALE GENOMIC DNA]</scope>
    <source>
        <strain evidence="3 4">HHB12733</strain>
    </source>
</reference>
<protein>
    <recommendedName>
        <fullName evidence="5">Mid2 domain-containing protein</fullName>
    </recommendedName>
</protein>